<dbReference type="Proteomes" id="UP000012081">
    <property type="component" value="Unassembled WGS sequence"/>
</dbReference>
<dbReference type="PATRIC" id="fig|1300222.3.peg.1688"/>
<dbReference type="EMBL" id="APBN01000003">
    <property type="protein sequence ID" value="EMT52749.1"/>
    <property type="molecule type" value="Genomic_DNA"/>
</dbReference>
<comment type="caution">
    <text evidence="1">The sequence shown here is derived from an EMBL/GenBank/DDBJ whole genome shotgun (WGS) entry which is preliminary data.</text>
</comment>
<dbReference type="AlphaFoldDB" id="M8D914"/>
<accession>M8D914</accession>
<protein>
    <submittedName>
        <fullName evidence="1">Uncharacterized protein</fullName>
    </submittedName>
</protein>
<evidence type="ECO:0000313" key="2">
    <source>
        <dbReference type="Proteomes" id="UP000012081"/>
    </source>
</evidence>
<sequence length="60" mass="7166">MARSAKKHKGRPVITEMAIADDAVSGYEESNFNHKNLVFYKEVCRKKQEKKNERTKEYFW</sequence>
<gene>
    <name evidence="1" type="ORF">I532_08217</name>
</gene>
<evidence type="ECO:0000313" key="1">
    <source>
        <dbReference type="EMBL" id="EMT52749.1"/>
    </source>
</evidence>
<keyword evidence="2" id="KW-1185">Reference proteome</keyword>
<dbReference type="STRING" id="1300222.I532_08217"/>
<reference evidence="1 2" key="1">
    <citation type="submission" date="2013-03" db="EMBL/GenBank/DDBJ databases">
        <title>Assembly of a new bacterial strain Brevibacillus borstelensis AK1.</title>
        <authorList>
            <person name="Rajan I."/>
            <person name="PoliReddy D."/>
            <person name="Sugumar T."/>
            <person name="Rathinam K."/>
            <person name="Alqarawi S."/>
            <person name="Khalil A.B."/>
            <person name="Sivakumar N."/>
        </authorList>
    </citation>
    <scope>NUCLEOTIDE SEQUENCE [LARGE SCALE GENOMIC DNA]</scope>
    <source>
        <strain evidence="1 2">AK1</strain>
    </source>
</reference>
<organism evidence="1 2">
    <name type="scientific">Brevibacillus borstelensis AK1</name>
    <dbReference type="NCBI Taxonomy" id="1300222"/>
    <lineage>
        <taxon>Bacteria</taxon>
        <taxon>Bacillati</taxon>
        <taxon>Bacillota</taxon>
        <taxon>Bacilli</taxon>
        <taxon>Bacillales</taxon>
        <taxon>Paenibacillaceae</taxon>
        <taxon>Brevibacillus</taxon>
    </lineage>
</organism>
<name>M8D914_9BACL</name>
<proteinExistence type="predicted"/>